<keyword evidence="1" id="KW-0812">Transmembrane</keyword>
<dbReference type="InterPro" id="IPR050400">
    <property type="entry name" value="Bact_Cytoskel_RodZ"/>
</dbReference>
<gene>
    <name evidence="3" type="ORF">NHU_02972</name>
</gene>
<accession>A0A0D6B5X6</accession>
<feature type="domain" description="Cytoskeleton protein RodZ-like C-terminal" evidence="2">
    <location>
        <begin position="309"/>
        <end position="375"/>
    </location>
</feature>
<dbReference type="Pfam" id="PF13413">
    <property type="entry name" value="HTH_25"/>
    <property type="match status" value="1"/>
</dbReference>
<dbReference type="eggNOG" id="COG1426">
    <property type="taxonomic scope" value="Bacteria"/>
</dbReference>
<evidence type="ECO:0000313" key="3">
    <source>
        <dbReference type="EMBL" id="BAQ70119.1"/>
    </source>
</evidence>
<dbReference type="GO" id="GO:0003677">
    <property type="term" value="F:DNA binding"/>
    <property type="evidence" value="ECO:0007669"/>
    <property type="project" value="InterPro"/>
</dbReference>
<dbReference type="AlphaFoldDB" id="A0A0D6B5X6"/>
<dbReference type="Proteomes" id="UP000064912">
    <property type="component" value="Chromosome"/>
</dbReference>
<name>A0A0D6B5X6_RHOSU</name>
<keyword evidence="1" id="KW-1133">Transmembrane helix</keyword>
<keyword evidence="1" id="KW-0472">Membrane</keyword>
<protein>
    <recommendedName>
        <fullName evidence="2">Cytoskeleton protein RodZ-like C-terminal domain-containing protein</fullName>
    </recommendedName>
</protein>
<dbReference type="Pfam" id="PF13464">
    <property type="entry name" value="RodZ_C"/>
    <property type="match status" value="1"/>
</dbReference>
<dbReference type="Gene3D" id="1.10.260.40">
    <property type="entry name" value="lambda repressor-like DNA-binding domains"/>
    <property type="match status" value="1"/>
</dbReference>
<evidence type="ECO:0000256" key="1">
    <source>
        <dbReference type="SAM" id="Phobius"/>
    </source>
</evidence>
<feature type="transmembrane region" description="Helical" evidence="1">
    <location>
        <begin position="149"/>
        <end position="168"/>
    </location>
</feature>
<sequence length="418" mass="44838">MIRRRQPRAAEHSHHKPKGFDAFELRLGDVMRGERATLGKSLLDVQRELKIRATYIAAIENADPTAFETPGFIAGYVRSYARYLGLDPEWAYRRFCEEGDFATVNAMDAAASHKPQPARRKSVSEPLADPNAIFVPRGPAMFSQVQPGAIGSVLVLLSLIAVLGYGGWSVLKEIQQVRLAPLDDQPGLMADVDPLQVAENAPVSDRAPSAPPSVDALDRLYRPQILDRPVMVARDGPIATIDPGEIGVLVSDRSQRAVERSFDTAVATALAEAGAVAQRPGLVREPRAAENGAVQVVAADATPELAILAVRPAWVRISAADGTVLLEKILDAGESYVLPRTEKPPRLRAGNSGSVYFSVNGQTYGPSAPGAKVAKNIELSPRALTERYQLADIQADPDLAVALAQNDVPTTRAGGPSR</sequence>
<dbReference type="KEGG" id="rsu:NHU_02972"/>
<dbReference type="InterPro" id="IPR010982">
    <property type="entry name" value="Lambda_DNA-bd_dom_sf"/>
</dbReference>
<evidence type="ECO:0000313" key="4">
    <source>
        <dbReference type="Proteomes" id="UP000064912"/>
    </source>
</evidence>
<reference evidence="3 4" key="1">
    <citation type="submission" date="2015-02" db="EMBL/GenBank/DDBJ databases">
        <title>Genome sequene of Rhodovulum sulfidophilum DSM 2351.</title>
        <authorList>
            <person name="Nagao N."/>
        </authorList>
    </citation>
    <scope>NUCLEOTIDE SEQUENCE [LARGE SCALE GENOMIC DNA]</scope>
    <source>
        <strain evidence="3 4">DSM 2351</strain>
    </source>
</reference>
<dbReference type="PANTHER" id="PTHR34475:SF1">
    <property type="entry name" value="CYTOSKELETON PROTEIN RODZ"/>
    <property type="match status" value="1"/>
</dbReference>
<organism evidence="3 4">
    <name type="scientific">Rhodovulum sulfidophilum</name>
    <name type="common">Rhodobacter sulfidophilus</name>
    <dbReference type="NCBI Taxonomy" id="35806"/>
    <lineage>
        <taxon>Bacteria</taxon>
        <taxon>Pseudomonadati</taxon>
        <taxon>Pseudomonadota</taxon>
        <taxon>Alphaproteobacteria</taxon>
        <taxon>Rhodobacterales</taxon>
        <taxon>Paracoccaceae</taxon>
        <taxon>Rhodovulum</taxon>
    </lineage>
</organism>
<dbReference type="PATRIC" id="fig|35806.4.peg.3054"/>
<proteinExistence type="predicted"/>
<dbReference type="EMBL" id="AP014800">
    <property type="protein sequence ID" value="BAQ70119.1"/>
    <property type="molecule type" value="Genomic_DNA"/>
</dbReference>
<dbReference type="PANTHER" id="PTHR34475">
    <property type="match status" value="1"/>
</dbReference>
<dbReference type="InterPro" id="IPR025194">
    <property type="entry name" value="RodZ-like_C"/>
</dbReference>
<evidence type="ECO:0000259" key="2">
    <source>
        <dbReference type="Pfam" id="PF13464"/>
    </source>
</evidence>